<proteinExistence type="predicted"/>
<dbReference type="AlphaFoldDB" id="A0AA39MBL1"/>
<sequence length="102" mass="10878">MLSKVSSPMSPSSLSTPSTVSGYTPSASMRIVACLDDADHTCPPGLVCDLTTLNCEEQGKTAACVDNFKGKGDCAQFKRRGFCKNGEESLVKKWCAKTCDMC</sequence>
<name>A0AA39MBL1_9BILA</name>
<dbReference type="Proteomes" id="UP001175271">
    <property type="component" value="Unassembled WGS sequence"/>
</dbReference>
<comment type="caution">
    <text evidence="1">Lacks conserved residue(s) required for the propagation of feature annotation.</text>
</comment>
<accession>A0AA39MBL1</accession>
<evidence type="ECO:0000313" key="5">
    <source>
        <dbReference type="Proteomes" id="UP001175271"/>
    </source>
</evidence>
<feature type="domain" description="ShKT" evidence="3">
    <location>
        <begin position="64"/>
        <end position="102"/>
    </location>
</feature>
<reference evidence="4" key="1">
    <citation type="submission" date="2023-06" db="EMBL/GenBank/DDBJ databases">
        <title>Genomic analysis of the entomopathogenic nematode Steinernema hermaphroditum.</title>
        <authorList>
            <person name="Schwarz E.M."/>
            <person name="Heppert J.K."/>
            <person name="Baniya A."/>
            <person name="Schwartz H.T."/>
            <person name="Tan C.-H."/>
            <person name="Antoshechkin I."/>
            <person name="Sternberg P.W."/>
            <person name="Goodrich-Blair H."/>
            <person name="Dillman A.R."/>
        </authorList>
    </citation>
    <scope>NUCLEOTIDE SEQUENCE</scope>
    <source>
        <strain evidence="4">PS9179</strain>
        <tissue evidence="4">Whole animal</tissue>
    </source>
</reference>
<dbReference type="Pfam" id="PF01549">
    <property type="entry name" value="ShK"/>
    <property type="match status" value="1"/>
</dbReference>
<evidence type="ECO:0000256" key="2">
    <source>
        <dbReference type="SAM" id="MobiDB-lite"/>
    </source>
</evidence>
<comment type="caution">
    <text evidence="4">The sequence shown here is derived from an EMBL/GenBank/DDBJ whole genome shotgun (WGS) entry which is preliminary data.</text>
</comment>
<keyword evidence="5" id="KW-1185">Reference proteome</keyword>
<evidence type="ECO:0000259" key="3">
    <source>
        <dbReference type="PROSITE" id="PS51670"/>
    </source>
</evidence>
<organism evidence="4 5">
    <name type="scientific">Steinernema hermaphroditum</name>
    <dbReference type="NCBI Taxonomy" id="289476"/>
    <lineage>
        <taxon>Eukaryota</taxon>
        <taxon>Metazoa</taxon>
        <taxon>Ecdysozoa</taxon>
        <taxon>Nematoda</taxon>
        <taxon>Chromadorea</taxon>
        <taxon>Rhabditida</taxon>
        <taxon>Tylenchina</taxon>
        <taxon>Panagrolaimomorpha</taxon>
        <taxon>Strongyloidoidea</taxon>
        <taxon>Steinernematidae</taxon>
        <taxon>Steinernema</taxon>
    </lineage>
</organism>
<evidence type="ECO:0000256" key="1">
    <source>
        <dbReference type="PROSITE-ProRule" id="PRU01005"/>
    </source>
</evidence>
<feature type="region of interest" description="Disordered" evidence="2">
    <location>
        <begin position="1"/>
        <end position="22"/>
    </location>
</feature>
<dbReference type="InterPro" id="IPR003582">
    <property type="entry name" value="ShKT_dom"/>
</dbReference>
<gene>
    <name evidence="4" type="ORF">QR680_010333</name>
</gene>
<dbReference type="Gene3D" id="1.10.10.1940">
    <property type="match status" value="1"/>
</dbReference>
<dbReference type="PROSITE" id="PS51670">
    <property type="entry name" value="SHKT"/>
    <property type="match status" value="1"/>
</dbReference>
<feature type="compositionally biased region" description="Low complexity" evidence="2">
    <location>
        <begin position="1"/>
        <end position="21"/>
    </location>
</feature>
<protein>
    <recommendedName>
        <fullName evidence="3">ShKT domain-containing protein</fullName>
    </recommendedName>
</protein>
<evidence type="ECO:0000313" key="4">
    <source>
        <dbReference type="EMBL" id="KAK0427625.1"/>
    </source>
</evidence>
<dbReference type="EMBL" id="JAUCMV010000001">
    <property type="protein sequence ID" value="KAK0427625.1"/>
    <property type="molecule type" value="Genomic_DNA"/>
</dbReference>